<evidence type="ECO:0000256" key="4">
    <source>
        <dbReference type="ARBA" id="ARBA00022519"/>
    </source>
</evidence>
<evidence type="ECO:0000256" key="8">
    <source>
        <dbReference type="SAM" id="MobiDB-lite"/>
    </source>
</evidence>
<evidence type="ECO:0000313" key="12">
    <source>
        <dbReference type="Proteomes" id="UP000192911"/>
    </source>
</evidence>
<proteinExistence type="inferred from homology"/>
<dbReference type="InterPro" id="IPR043604">
    <property type="entry name" value="DUF883_N"/>
</dbReference>
<evidence type="ECO:0000259" key="9">
    <source>
        <dbReference type="Pfam" id="PF05957"/>
    </source>
</evidence>
<dbReference type="PANTHER" id="PTHR35893">
    <property type="entry name" value="INNER MEMBRANE PROTEIN-RELATED"/>
    <property type="match status" value="1"/>
</dbReference>
<name>A0A1X7F4N6_TRICW</name>
<evidence type="ECO:0000313" key="11">
    <source>
        <dbReference type="EMBL" id="SMF45835.1"/>
    </source>
</evidence>
<dbReference type="PANTHER" id="PTHR35893:SF3">
    <property type="entry name" value="INNER MEMBRANE PROTEIN"/>
    <property type="match status" value="1"/>
</dbReference>
<comment type="subcellular location">
    <subcellularLocation>
        <location evidence="1">Cell inner membrane</location>
        <topology evidence="1">Single-pass membrane protein</topology>
    </subcellularLocation>
</comment>
<keyword evidence="7" id="KW-0472">Membrane</keyword>
<accession>A0A1X7F4N6</accession>
<evidence type="ECO:0000256" key="5">
    <source>
        <dbReference type="ARBA" id="ARBA00022692"/>
    </source>
</evidence>
<dbReference type="GeneID" id="95549679"/>
<dbReference type="AlphaFoldDB" id="A0A1X7F4N6"/>
<keyword evidence="6" id="KW-1133">Transmembrane helix</keyword>
<dbReference type="RefSeq" id="WP_085228280.1">
    <property type="nucleotide sequence ID" value="NZ_BSQD01000011.1"/>
</dbReference>
<dbReference type="OrthoDB" id="8942769at2"/>
<dbReference type="STRING" id="28094.SAMN06295900_107160"/>
<evidence type="ECO:0000256" key="3">
    <source>
        <dbReference type="ARBA" id="ARBA00022475"/>
    </source>
</evidence>
<feature type="domain" description="DUF883" evidence="10">
    <location>
        <begin position="95"/>
        <end position="123"/>
    </location>
</feature>
<dbReference type="Pfam" id="PF05957">
    <property type="entry name" value="DUF883"/>
    <property type="match status" value="1"/>
</dbReference>
<comment type="similarity">
    <text evidence="2">Belongs to the ElaB/YgaM/YqjD family.</text>
</comment>
<feature type="compositionally biased region" description="Basic residues" evidence="8">
    <location>
        <begin position="18"/>
        <end position="30"/>
    </location>
</feature>
<dbReference type="GO" id="GO:0043022">
    <property type="term" value="F:ribosome binding"/>
    <property type="evidence" value="ECO:0007669"/>
    <property type="project" value="InterPro"/>
</dbReference>
<dbReference type="Proteomes" id="UP000192911">
    <property type="component" value="Unassembled WGS sequence"/>
</dbReference>
<organism evidence="11 12">
    <name type="scientific">Trinickia caryophylli</name>
    <name type="common">Paraburkholderia caryophylli</name>
    <dbReference type="NCBI Taxonomy" id="28094"/>
    <lineage>
        <taxon>Bacteria</taxon>
        <taxon>Pseudomonadati</taxon>
        <taxon>Pseudomonadota</taxon>
        <taxon>Betaproteobacteria</taxon>
        <taxon>Burkholderiales</taxon>
        <taxon>Burkholderiaceae</taxon>
        <taxon>Trinickia</taxon>
    </lineage>
</organism>
<reference evidence="12" key="1">
    <citation type="submission" date="2017-04" db="EMBL/GenBank/DDBJ databases">
        <authorList>
            <person name="Varghese N."/>
            <person name="Submissions S."/>
        </authorList>
    </citation>
    <scope>NUCLEOTIDE SEQUENCE [LARGE SCALE GENOMIC DNA]</scope>
    <source>
        <strain evidence="12">Ballard 720</strain>
    </source>
</reference>
<feature type="region of interest" description="Disordered" evidence="8">
    <location>
        <begin position="1"/>
        <end position="33"/>
    </location>
</feature>
<dbReference type="InterPro" id="IPR043605">
    <property type="entry name" value="DUF883_C"/>
</dbReference>
<dbReference type="InterPro" id="IPR010279">
    <property type="entry name" value="YqjD/ElaB"/>
</dbReference>
<dbReference type="Gene3D" id="1.20.120.20">
    <property type="entry name" value="Apolipoprotein"/>
    <property type="match status" value="1"/>
</dbReference>
<evidence type="ECO:0000259" key="10">
    <source>
        <dbReference type="Pfam" id="PF19029"/>
    </source>
</evidence>
<gene>
    <name evidence="11" type="ORF">SAMN06295900_107160</name>
</gene>
<evidence type="ECO:0000256" key="1">
    <source>
        <dbReference type="ARBA" id="ARBA00004377"/>
    </source>
</evidence>
<keyword evidence="12" id="KW-1185">Reference proteome</keyword>
<keyword evidence="3" id="KW-1003">Cell membrane</keyword>
<evidence type="ECO:0000256" key="6">
    <source>
        <dbReference type="ARBA" id="ARBA00022989"/>
    </source>
</evidence>
<sequence>MTALPNTRDALETSWKSAGRHARRIARHSRNAAGDIGGEMRELLSELEETLADGTQADAAVLREQMRKRLDAARARLDGTRETIRQRAASAVSGAEHYVRENPWETLAVVGGLALLTGWLMARNR</sequence>
<keyword evidence="4" id="KW-0997">Cell inner membrane</keyword>
<keyword evidence="5" id="KW-0812">Transmembrane</keyword>
<feature type="domain" description="DUF883" evidence="9">
    <location>
        <begin position="38"/>
        <end position="82"/>
    </location>
</feature>
<protein>
    <submittedName>
        <fullName evidence="11">Membrane-anchored ribosome-binding protein, inhibits growth in stationary phase, ElaB/YqjD/DUF883 family</fullName>
    </submittedName>
</protein>
<evidence type="ECO:0000256" key="7">
    <source>
        <dbReference type="ARBA" id="ARBA00023136"/>
    </source>
</evidence>
<evidence type="ECO:0000256" key="2">
    <source>
        <dbReference type="ARBA" id="ARBA00010423"/>
    </source>
</evidence>
<dbReference type="EMBL" id="FXAH01000007">
    <property type="protein sequence ID" value="SMF45835.1"/>
    <property type="molecule type" value="Genomic_DNA"/>
</dbReference>
<dbReference type="GO" id="GO:0005886">
    <property type="term" value="C:plasma membrane"/>
    <property type="evidence" value="ECO:0007669"/>
    <property type="project" value="UniProtKB-SubCell"/>
</dbReference>
<dbReference type="Pfam" id="PF19029">
    <property type="entry name" value="DUF883_C"/>
    <property type="match status" value="1"/>
</dbReference>